<comment type="caution">
    <text evidence="2">The sequence shown here is derived from an EMBL/GenBank/DDBJ whole genome shotgun (WGS) entry which is preliminary data.</text>
</comment>
<dbReference type="Proteomes" id="UP000284366">
    <property type="component" value="Unassembled WGS sequence"/>
</dbReference>
<feature type="chain" id="PRO_5036030242" description="Lipocalin-like domain-containing protein" evidence="1">
    <location>
        <begin position="26"/>
        <end position="151"/>
    </location>
</feature>
<gene>
    <name evidence="2" type="ORF">B5F24_17175</name>
    <name evidence="3" type="ORF">DWW09_09725</name>
</gene>
<dbReference type="GeneID" id="61679256"/>
<accession>A0A1Y4JHR8</accession>
<evidence type="ECO:0000313" key="3">
    <source>
        <dbReference type="EMBL" id="RGV53849.1"/>
    </source>
</evidence>
<dbReference type="RefSeq" id="WP_009120421.1">
    <property type="nucleotide sequence ID" value="NZ_CALIXP010000079.1"/>
</dbReference>
<evidence type="ECO:0000313" key="4">
    <source>
        <dbReference type="Proteomes" id="UP000196587"/>
    </source>
</evidence>
<evidence type="ECO:0008006" key="6">
    <source>
        <dbReference type="Google" id="ProtNLM"/>
    </source>
</evidence>
<protein>
    <recommendedName>
        <fullName evidence="6">Lipocalin-like domain-containing protein</fullName>
    </recommendedName>
</protein>
<reference evidence="2" key="2">
    <citation type="journal article" date="2018" name="BMC Genomics">
        <title>Whole genome sequencing and function prediction of 133 gut anaerobes isolated from chicken caecum in pure cultures.</title>
        <authorList>
            <person name="Medvecky M."/>
            <person name="Cejkova D."/>
            <person name="Polansky O."/>
            <person name="Karasova D."/>
            <person name="Kubasova T."/>
            <person name="Cizek A."/>
            <person name="Rychlik I."/>
        </authorList>
    </citation>
    <scope>NUCLEOTIDE SEQUENCE</scope>
    <source>
        <strain evidence="2">An189</strain>
    </source>
</reference>
<dbReference type="EMBL" id="QRZG01000014">
    <property type="protein sequence ID" value="RGV53849.1"/>
    <property type="molecule type" value="Genomic_DNA"/>
</dbReference>
<reference evidence="4" key="1">
    <citation type="submission" date="2017-04" db="EMBL/GenBank/DDBJ databases">
        <title>Function of individual gut microbiota members based on whole genome sequencing of pure cultures obtained from chicken caecum.</title>
        <authorList>
            <person name="Medvecky M."/>
            <person name="Cejkova D."/>
            <person name="Polansky O."/>
            <person name="Karasova D."/>
            <person name="Kubasova T."/>
            <person name="Cizek A."/>
            <person name="Rychlik I."/>
        </authorList>
    </citation>
    <scope>NUCLEOTIDE SEQUENCE [LARGE SCALE GENOMIC DNA]</scope>
    <source>
        <strain evidence="4">An189</strain>
    </source>
</reference>
<sequence>MKNFELKFWLSCMMMALCLGFTSCGDDDEGIEGDANELIIGDWKVVDEYGWYKYQDEETGKWVKEEYGKEDGDYINEIFSFKKDGTGSEKQAGYTENFTWKINAQKLTLKYDHYSMECTIEQMNAKKATMSFYEKDEDGEEEAMVLVLEKQ</sequence>
<name>A0A1Y4JHR8_9BACE</name>
<keyword evidence="1" id="KW-0732">Signal</keyword>
<dbReference type="EMBL" id="NFKE01000023">
    <property type="protein sequence ID" value="OUP31316.1"/>
    <property type="molecule type" value="Genomic_DNA"/>
</dbReference>
<dbReference type="PROSITE" id="PS51257">
    <property type="entry name" value="PROKAR_LIPOPROTEIN"/>
    <property type="match status" value="1"/>
</dbReference>
<evidence type="ECO:0000313" key="5">
    <source>
        <dbReference type="Proteomes" id="UP000284366"/>
    </source>
</evidence>
<dbReference type="Proteomes" id="UP000196587">
    <property type="component" value="Unassembled WGS sequence"/>
</dbReference>
<proteinExistence type="predicted"/>
<evidence type="ECO:0000256" key="1">
    <source>
        <dbReference type="SAM" id="SignalP"/>
    </source>
</evidence>
<reference evidence="3 5" key="3">
    <citation type="submission" date="2018-08" db="EMBL/GenBank/DDBJ databases">
        <title>A genome reference for cultivated species of the human gut microbiota.</title>
        <authorList>
            <person name="Zou Y."/>
            <person name="Xue W."/>
            <person name="Luo G."/>
        </authorList>
    </citation>
    <scope>NUCLEOTIDE SEQUENCE [LARGE SCALE GENOMIC DNA]</scope>
    <source>
        <strain evidence="3 5">AF14-27</strain>
    </source>
</reference>
<organism evidence="2 4">
    <name type="scientific">Bacteroides clarus</name>
    <dbReference type="NCBI Taxonomy" id="626929"/>
    <lineage>
        <taxon>Bacteria</taxon>
        <taxon>Pseudomonadati</taxon>
        <taxon>Bacteroidota</taxon>
        <taxon>Bacteroidia</taxon>
        <taxon>Bacteroidales</taxon>
        <taxon>Bacteroidaceae</taxon>
        <taxon>Bacteroides</taxon>
    </lineage>
</organism>
<feature type="signal peptide" evidence="1">
    <location>
        <begin position="1"/>
        <end position="25"/>
    </location>
</feature>
<evidence type="ECO:0000313" key="2">
    <source>
        <dbReference type="EMBL" id="OUP31316.1"/>
    </source>
</evidence>
<dbReference type="AlphaFoldDB" id="A0A1Y4JHR8"/>